<feature type="binding site" evidence="4">
    <location>
        <position position="374"/>
    </location>
    <ligand>
        <name>Fe cation</name>
        <dbReference type="ChEBI" id="CHEBI:24875"/>
    </ligand>
</feature>
<keyword evidence="1 4" id="KW-0479">Metal-binding</keyword>
<dbReference type="EMBL" id="VDUY01000001">
    <property type="protein sequence ID" value="TXL68950.1"/>
    <property type="molecule type" value="Genomic_DNA"/>
</dbReference>
<keyword evidence="4" id="KW-0408">Iron</keyword>
<dbReference type="RefSeq" id="WP_147703086.1">
    <property type="nucleotide sequence ID" value="NZ_VDUY01000001.1"/>
</dbReference>
<sequence>MELEIWWLLTLPLFFGLGWFAARFDSREAGRGGRRSGLPDAYFRGLNFLLNEQPDKAIDAFIDVVRIEPETIELHFALGNLFRRRGETDRAIRVHQNLAERPGLDAAEREHALYELGQDFLKAGLLDRAEDAFNRLEGGRYAAAALHHRLEIAQMVRDWPQAIELAQRLERDLDENRSREIAHFRCELAQRALADPDAGYEQARRELEQAVRADPQHPRAWVLAGEAALADGDADAAIDAWRRVAAQSPAHLSLVAEGWLRAHEIAGRRDEGIDTLEAVQREHPSIDGFAALANARAARDGADEARNWAEQALQAAPSLLGLEKLLAMRAPQVEGRERAEVELAQRLIRAQALRLSRYVCRNCGFKARQFYWHCPGCNQWDTYAPKRSEELERG</sequence>
<proteinExistence type="inferred from homology"/>
<feature type="topological domain" description="Cytoplasmic" evidence="4">
    <location>
        <begin position="23"/>
        <end position="394"/>
    </location>
</feature>
<comment type="subcellular location">
    <subcellularLocation>
        <location evidence="4">Cell inner membrane</location>
        <topology evidence="4">Single-pass membrane protein</topology>
        <orientation evidence="4">Cytoplasmic side</orientation>
    </subcellularLocation>
</comment>
<dbReference type="AlphaFoldDB" id="A0A5C8P5X1"/>
<evidence type="ECO:0000256" key="5">
    <source>
        <dbReference type="SAM" id="Phobius"/>
    </source>
</evidence>
<evidence type="ECO:0000313" key="7">
    <source>
        <dbReference type="EMBL" id="TXL68950.1"/>
    </source>
</evidence>
<dbReference type="InterPro" id="IPR051012">
    <property type="entry name" value="CellSynth/LPSAsmb/PSIAsmb"/>
</dbReference>
<dbReference type="OrthoDB" id="507476at2"/>
<organism evidence="7 8">
    <name type="scientific">Zeimonas arvi</name>
    <dbReference type="NCBI Taxonomy" id="2498847"/>
    <lineage>
        <taxon>Bacteria</taxon>
        <taxon>Pseudomonadati</taxon>
        <taxon>Pseudomonadota</taxon>
        <taxon>Betaproteobacteria</taxon>
        <taxon>Burkholderiales</taxon>
        <taxon>Burkholderiaceae</taxon>
        <taxon>Zeimonas</taxon>
    </lineage>
</organism>
<keyword evidence="2 4" id="KW-0677">Repeat</keyword>
<name>A0A5C8P5X1_9BURK</name>
<keyword evidence="8" id="KW-1185">Reference proteome</keyword>
<dbReference type="GO" id="GO:0046890">
    <property type="term" value="P:regulation of lipid biosynthetic process"/>
    <property type="evidence" value="ECO:0007669"/>
    <property type="project" value="UniProtKB-UniRule"/>
</dbReference>
<comment type="function">
    <text evidence="4">Modulates cellular lipopolysaccharide (LPS) levels by regulating LpxC, which is involved in lipid A biosynthesis. May act by modulating the proteolytic activity of FtsH towards LpxC. May also coordinate assembly of proteins involved in LPS synthesis at the plasma membrane.</text>
</comment>
<dbReference type="GO" id="GO:0008653">
    <property type="term" value="P:lipopolysaccharide metabolic process"/>
    <property type="evidence" value="ECO:0007669"/>
    <property type="project" value="InterPro"/>
</dbReference>
<evidence type="ECO:0000259" key="6">
    <source>
        <dbReference type="Pfam" id="PF18073"/>
    </source>
</evidence>
<dbReference type="SUPFAM" id="SSF48452">
    <property type="entry name" value="TPR-like"/>
    <property type="match status" value="2"/>
</dbReference>
<dbReference type="GO" id="GO:0005506">
    <property type="term" value="F:iron ion binding"/>
    <property type="evidence" value="ECO:0007669"/>
    <property type="project" value="UniProtKB-UniRule"/>
</dbReference>
<comment type="caution">
    <text evidence="7">The sequence shown here is derived from an EMBL/GenBank/DDBJ whole genome shotgun (WGS) entry which is preliminary data.</text>
</comment>
<dbReference type="Pfam" id="PF13432">
    <property type="entry name" value="TPR_16"/>
    <property type="match status" value="2"/>
</dbReference>
<dbReference type="Pfam" id="PF18073">
    <property type="entry name" value="Zn_ribbon_LapB"/>
    <property type="match status" value="1"/>
</dbReference>
<evidence type="ECO:0000256" key="4">
    <source>
        <dbReference type="HAMAP-Rule" id="MF_00994"/>
    </source>
</evidence>
<dbReference type="PANTHER" id="PTHR45586">
    <property type="entry name" value="TPR REPEAT-CONTAINING PROTEIN PA4667"/>
    <property type="match status" value="1"/>
</dbReference>
<keyword evidence="3 4" id="KW-0802">TPR repeat</keyword>
<feature type="binding site" evidence="4">
    <location>
        <position position="363"/>
    </location>
    <ligand>
        <name>Fe cation</name>
        <dbReference type="ChEBI" id="CHEBI:24875"/>
    </ligand>
</feature>
<gene>
    <name evidence="4 7" type="primary">lapB</name>
    <name evidence="7" type="ORF">FHP08_00820</name>
</gene>
<dbReference type="Proteomes" id="UP000321548">
    <property type="component" value="Unassembled WGS sequence"/>
</dbReference>
<dbReference type="InterPro" id="IPR011990">
    <property type="entry name" value="TPR-like_helical_dom_sf"/>
</dbReference>
<evidence type="ECO:0000256" key="3">
    <source>
        <dbReference type="ARBA" id="ARBA00022803"/>
    </source>
</evidence>
<keyword evidence="4" id="KW-1003">Cell membrane</keyword>
<keyword evidence="4 5" id="KW-0472">Membrane</keyword>
<comment type="similarity">
    <text evidence="4">Belongs to the LapB family.</text>
</comment>
<feature type="domain" description="LapB rubredoxin metal binding" evidence="6">
    <location>
        <begin position="358"/>
        <end position="382"/>
    </location>
</feature>
<dbReference type="InterPro" id="IPR041166">
    <property type="entry name" value="Rubredoxin_2"/>
</dbReference>
<dbReference type="NCBIfam" id="NF008755">
    <property type="entry name" value="PRK11788.1-3"/>
    <property type="match status" value="1"/>
</dbReference>
<dbReference type="Gene3D" id="1.25.40.10">
    <property type="entry name" value="Tetratricopeptide repeat domain"/>
    <property type="match status" value="2"/>
</dbReference>
<dbReference type="InterPro" id="IPR030865">
    <property type="entry name" value="LapB"/>
</dbReference>
<dbReference type="NCBIfam" id="NF008757">
    <property type="entry name" value="PRK11788.1-5"/>
    <property type="match status" value="1"/>
</dbReference>
<dbReference type="GO" id="GO:0009898">
    <property type="term" value="C:cytoplasmic side of plasma membrane"/>
    <property type="evidence" value="ECO:0007669"/>
    <property type="project" value="UniProtKB-UniRule"/>
</dbReference>
<feature type="binding site" evidence="4">
    <location>
        <position position="360"/>
    </location>
    <ligand>
        <name>Fe cation</name>
        <dbReference type="ChEBI" id="CHEBI:24875"/>
    </ligand>
</feature>
<keyword evidence="4 5" id="KW-1133">Transmembrane helix</keyword>
<feature type="transmembrane region" description="Helical" evidence="5">
    <location>
        <begin position="6"/>
        <end position="24"/>
    </location>
</feature>
<protein>
    <recommendedName>
        <fullName evidence="4">Lipopolysaccharide assembly protein B</fullName>
    </recommendedName>
</protein>
<dbReference type="InterPro" id="IPR019734">
    <property type="entry name" value="TPR_rpt"/>
</dbReference>
<feature type="binding site" evidence="4">
    <location>
        <position position="377"/>
    </location>
    <ligand>
        <name>Fe cation</name>
        <dbReference type="ChEBI" id="CHEBI:24875"/>
    </ligand>
</feature>
<keyword evidence="4" id="KW-0997">Cell inner membrane</keyword>
<dbReference type="SMART" id="SM00028">
    <property type="entry name" value="TPR"/>
    <property type="match status" value="4"/>
</dbReference>
<dbReference type="PANTHER" id="PTHR45586:SF1">
    <property type="entry name" value="LIPOPOLYSACCHARIDE ASSEMBLY PROTEIN B"/>
    <property type="match status" value="1"/>
</dbReference>
<evidence type="ECO:0000313" key="8">
    <source>
        <dbReference type="Proteomes" id="UP000321548"/>
    </source>
</evidence>
<reference evidence="7 8" key="1">
    <citation type="submission" date="2019-06" db="EMBL/GenBank/DDBJ databases">
        <title>Quisquiliibacterium sp. nov., isolated from a maize field.</title>
        <authorList>
            <person name="Lin S.-Y."/>
            <person name="Tsai C.-F."/>
            <person name="Young C.-C."/>
        </authorList>
    </citation>
    <scope>NUCLEOTIDE SEQUENCE [LARGE SCALE GENOMIC DNA]</scope>
    <source>
        <strain evidence="7 8">CC-CFT501</strain>
    </source>
</reference>
<dbReference type="HAMAP" id="MF_00994">
    <property type="entry name" value="LPS_assembly_LapB"/>
    <property type="match status" value="1"/>
</dbReference>
<accession>A0A5C8P5X1</accession>
<keyword evidence="4 5" id="KW-0812">Transmembrane</keyword>
<evidence type="ECO:0000256" key="2">
    <source>
        <dbReference type="ARBA" id="ARBA00022737"/>
    </source>
</evidence>
<evidence type="ECO:0000256" key="1">
    <source>
        <dbReference type="ARBA" id="ARBA00022723"/>
    </source>
</evidence>